<sequence>MRGAYSTPEPAAMPPDVVYVKLDAATRHAWIVPEGMVVWAMARAEHPGRTDAWRPEDVRRMVALCRSMIDADLAGENPSPLARGAHHDPQGRLLVDSYGFDRLLDGGLAGPAATLLPSAVAQAMTARIRALSRTPLRRLVMTLATDLERGDGNGGPCDTVDDETLRRSAVGAFVQDRCVRGAESCSADTLYRAFVAWASTTTTTIAGHRPIQRPDFWRAIAVHAAHAFDVGGGAHIVSGLTLSHRTHQPRSHDPAASTRRLSVDADATDQQPPRLGSGSGRDGRSPGHENKREKGQQRDKDGVKGEPNRRPLLRGAHRDGSETKGSTGARSPRPTSAVARKSLPPKVRYDTSGYLAAIDLLYDAMGIWDVPTAKTAAGRIMYALRQRGWNFEKRRIGPGRATPLLRAVDVDAFLAASADIAGAGDAALSIAHYAETDAYVQLMTCLGQKRDPLGRRTAAVHARECIAACVAASEAPVVDHPHPHSSSSTSPCTETVPSTSVPDQSMGDIASPASVQTATSLRPMDSLSRRRLRQQHPTAGSTPRSPPSTAPSTLLSSTSSLSLSPTSTSTTSMVPSPSPARMVEPTVSAKRSSTESSTTRRVRRRIVPSSSDDEEDEQKNRSPDANDNVGRDSRGHKDDDDDGKEKSTPRRVDTKDHTWKQKHTRPVRDDSMDDDDDKAERRQESMRQDGDRPLDEPRSCAAMYREATMASPNQAACSHSGPAADGDALAQEAHYNGMLVDEMAVRATTDLPLCVWNRRAGLWRLVLAARPGLDRRRPWRIVADHRAGSQQPSTLSSGAQTDVRWIEWSSVRSLAVSLLTTSAHTVLAVDAGCEPPGDDPETKTVTVASSWLFVVCRAWASGQWPNRDVAVPGLALRMAEVAAADPDGPHAAEAIATAQACVQRLRERTLYAPSI</sequence>
<reference evidence="2" key="1">
    <citation type="journal article" date="2018" name="Nat. Commun.">
        <title>Diversity and evolution of the emerging Pandoraviridae family.</title>
        <authorList>
            <person name="Legendre M."/>
            <person name="Fabre E."/>
            <person name="Poirot O."/>
            <person name="Jeudy S."/>
            <person name="Lartigue A."/>
            <person name="Alempic J.M."/>
            <person name="Beucher L."/>
            <person name="Philippe N."/>
            <person name="Bertaux L."/>
            <person name="Christo-Foroux E."/>
            <person name="Labadie K."/>
            <person name="Coute Y."/>
            <person name="Abergel C."/>
            <person name="Claverie J.M."/>
        </authorList>
    </citation>
    <scope>NUCLEOTIDE SEQUENCE [LARGE SCALE GENOMIC DNA]</scope>
    <source>
        <strain evidence="2">Quercus</strain>
    </source>
</reference>
<dbReference type="EMBL" id="MG011689">
    <property type="protein sequence ID" value="AVK74891.1"/>
    <property type="molecule type" value="Genomic_DNA"/>
</dbReference>
<feature type="compositionally biased region" description="Low complexity" evidence="1">
    <location>
        <begin position="586"/>
        <end position="599"/>
    </location>
</feature>
<protein>
    <submittedName>
        <fullName evidence="2">Uncharacterized protein</fullName>
    </submittedName>
</protein>
<feature type="compositionally biased region" description="Basic and acidic residues" evidence="1">
    <location>
        <begin position="678"/>
        <end position="697"/>
    </location>
</feature>
<dbReference type="KEGG" id="vg:36844032"/>
<feature type="compositionally biased region" description="Low complexity" evidence="1">
    <location>
        <begin position="550"/>
        <end position="575"/>
    </location>
</feature>
<dbReference type="RefSeq" id="YP_009483160.1">
    <property type="nucleotide sequence ID" value="NC_037667.1"/>
</dbReference>
<feature type="compositionally biased region" description="Basic and acidic residues" evidence="1">
    <location>
        <begin position="618"/>
        <end position="659"/>
    </location>
</feature>
<feature type="compositionally biased region" description="Basic and acidic residues" evidence="1">
    <location>
        <begin position="281"/>
        <end position="309"/>
    </location>
</feature>
<name>A0A2U7U8X1_9VIRU</name>
<feature type="region of interest" description="Disordered" evidence="1">
    <location>
        <begin position="244"/>
        <end position="344"/>
    </location>
</feature>
<accession>A0A2U7U8X1</accession>
<gene>
    <name evidence="2" type="ORF">pqer_cds_469</name>
</gene>
<feature type="region of interest" description="Disordered" evidence="1">
    <location>
        <begin position="477"/>
        <end position="697"/>
    </location>
</feature>
<dbReference type="GeneID" id="36844032"/>
<organism evidence="2">
    <name type="scientific">Pandoravirus quercus</name>
    <dbReference type="NCBI Taxonomy" id="2107709"/>
    <lineage>
        <taxon>Viruses</taxon>
        <taxon>Pandoravirus</taxon>
    </lineage>
</organism>
<proteinExistence type="predicted"/>
<evidence type="ECO:0000313" key="2">
    <source>
        <dbReference type="EMBL" id="AVK74891.1"/>
    </source>
</evidence>
<evidence type="ECO:0000256" key="1">
    <source>
        <dbReference type="SAM" id="MobiDB-lite"/>
    </source>
</evidence>
<feature type="compositionally biased region" description="Low complexity" evidence="1">
    <location>
        <begin position="484"/>
        <end position="502"/>
    </location>
</feature>
<dbReference type="Proteomes" id="UP000248852">
    <property type="component" value="Segment"/>
</dbReference>